<dbReference type="PANTHER" id="PTHR43174">
    <property type="entry name" value="UDP-N-ACETYLGLUCOSAMINE 2-EPIMERASE"/>
    <property type="match status" value="1"/>
</dbReference>
<dbReference type="AlphaFoldDB" id="A0A1H5NBD1"/>
<feature type="domain" description="UDP-N-acetylglucosamine 2-epimerase" evidence="1">
    <location>
        <begin position="25"/>
        <end position="372"/>
    </location>
</feature>
<evidence type="ECO:0000313" key="2">
    <source>
        <dbReference type="EMBL" id="SEE98883.1"/>
    </source>
</evidence>
<gene>
    <name evidence="2" type="ORF">SAMN04488034_10439</name>
</gene>
<dbReference type="Pfam" id="PF02350">
    <property type="entry name" value="Epimerase_2"/>
    <property type="match status" value="1"/>
</dbReference>
<dbReference type="EMBL" id="FNUG01000004">
    <property type="protein sequence ID" value="SEE98883.1"/>
    <property type="molecule type" value="Genomic_DNA"/>
</dbReference>
<protein>
    <submittedName>
        <fullName evidence="2">UDP-N-acetylglucosamine 2-epimerase/UDP-N-acetyl-D-glucosamine 2-epimerase, UDP-hydrolysing,TIGR03568</fullName>
    </submittedName>
</protein>
<dbReference type="Gene3D" id="3.40.50.2000">
    <property type="entry name" value="Glycogen Phosphorylase B"/>
    <property type="match status" value="2"/>
</dbReference>
<evidence type="ECO:0000259" key="1">
    <source>
        <dbReference type="Pfam" id="PF02350"/>
    </source>
</evidence>
<dbReference type="InterPro" id="IPR003331">
    <property type="entry name" value="UDP_GlcNAc_Epimerase_2_dom"/>
</dbReference>
<proteinExistence type="predicted"/>
<sequence>MNKRKICVVVTARPSYSRIKTALTAIHNHPQLELQLVIAGSALLDRYGNAVDFIEKDGFPIAAKVFMVLEGENPTTMAKTTGLGVMELTNVFYNLKPDAVITIADRFETIATSIAAAYQNIPLVHVQGGEVTGSIDEKVRHSNTKLADLHLVASEDARERVIKLGEDPEKVLNTGCPSIDLAKTIAESPNLDFDPVEKYGGVGADLDWKNGYIVVMQHPVTTEYKESKKHVTETLKAIKALGYPTFWFWPNVDAGSDGTSNAIRTFRELEKPQNIHFFKNMDPLDFLKLLKNAKALVGNSSAGLRECAYLGIPVVNIGNRQHRRCRADNVTDVGYHEQEILEATQNAINREHFPVSHLYGNGNSGKRIAEILASVELTFSKYITY</sequence>
<dbReference type="NCBIfam" id="TIGR03568">
    <property type="entry name" value="NeuC_NnaA"/>
    <property type="match status" value="1"/>
</dbReference>
<dbReference type="Proteomes" id="UP000199448">
    <property type="component" value="Unassembled WGS sequence"/>
</dbReference>
<dbReference type="GO" id="GO:0004553">
    <property type="term" value="F:hydrolase activity, hydrolyzing O-glycosyl compounds"/>
    <property type="evidence" value="ECO:0007669"/>
    <property type="project" value="InterPro"/>
</dbReference>
<dbReference type="CDD" id="cd03786">
    <property type="entry name" value="GTB_UDP-GlcNAc_2-Epimerase"/>
    <property type="match status" value="1"/>
</dbReference>
<dbReference type="STRING" id="390640.SAMN04488034_10439"/>
<evidence type="ECO:0000313" key="3">
    <source>
        <dbReference type="Proteomes" id="UP000199448"/>
    </source>
</evidence>
<dbReference type="OrthoDB" id="9803238at2"/>
<dbReference type="RefSeq" id="WP_093113330.1">
    <property type="nucleotide sequence ID" value="NZ_FNGG01000004.1"/>
</dbReference>
<dbReference type="InterPro" id="IPR020004">
    <property type="entry name" value="UDP-GlcNAc_Epase"/>
</dbReference>
<name>A0A1H5NBD1_9FLAO</name>
<accession>A0A1H5NBD1</accession>
<dbReference type="SUPFAM" id="SSF53756">
    <property type="entry name" value="UDP-Glycosyltransferase/glycogen phosphorylase"/>
    <property type="match status" value="1"/>
</dbReference>
<dbReference type="InterPro" id="IPR029767">
    <property type="entry name" value="WecB-like"/>
</dbReference>
<dbReference type="GO" id="GO:0006047">
    <property type="term" value="P:UDP-N-acetylglucosamine metabolic process"/>
    <property type="evidence" value="ECO:0007669"/>
    <property type="project" value="InterPro"/>
</dbReference>
<dbReference type="PANTHER" id="PTHR43174:SF3">
    <property type="entry name" value="UDP-N-ACETYLGLUCOSAMINE 2-EPIMERASE"/>
    <property type="match status" value="1"/>
</dbReference>
<reference evidence="2 3" key="1">
    <citation type="submission" date="2016-10" db="EMBL/GenBank/DDBJ databases">
        <authorList>
            <person name="de Groot N.N."/>
        </authorList>
    </citation>
    <scope>NUCLEOTIDE SEQUENCE [LARGE SCALE GENOMIC DNA]</scope>
    <source>
        <strain evidence="2 3">DSM 23553</strain>
    </source>
</reference>
<keyword evidence="3" id="KW-1185">Reference proteome</keyword>
<organism evidence="2 3">
    <name type="scientific">Salinimicrobium catena</name>
    <dbReference type="NCBI Taxonomy" id="390640"/>
    <lineage>
        <taxon>Bacteria</taxon>
        <taxon>Pseudomonadati</taxon>
        <taxon>Bacteroidota</taxon>
        <taxon>Flavobacteriia</taxon>
        <taxon>Flavobacteriales</taxon>
        <taxon>Flavobacteriaceae</taxon>
        <taxon>Salinimicrobium</taxon>
    </lineage>
</organism>